<keyword evidence="2" id="KW-1185">Reference proteome</keyword>
<evidence type="ECO:0000313" key="1">
    <source>
        <dbReference type="EMBL" id="GHC65702.1"/>
    </source>
</evidence>
<gene>
    <name evidence="1" type="ORF">GCM10007315_32820</name>
</gene>
<protein>
    <submittedName>
        <fullName evidence="1">Uncharacterized protein</fullName>
    </submittedName>
</protein>
<dbReference type="AlphaFoldDB" id="A0A918TYB0"/>
<organism evidence="1 2">
    <name type="scientific">Neogemmobacter tilapiae</name>
    <dbReference type="NCBI Taxonomy" id="875041"/>
    <lineage>
        <taxon>Bacteria</taxon>
        <taxon>Pseudomonadati</taxon>
        <taxon>Pseudomonadota</taxon>
        <taxon>Alphaproteobacteria</taxon>
        <taxon>Rhodobacterales</taxon>
        <taxon>Paracoccaceae</taxon>
        <taxon>Neogemmobacter</taxon>
    </lineage>
</organism>
<reference evidence="1" key="2">
    <citation type="submission" date="2020-09" db="EMBL/GenBank/DDBJ databases">
        <authorList>
            <person name="Sun Q."/>
            <person name="Kim S."/>
        </authorList>
    </citation>
    <scope>NUCLEOTIDE SEQUENCE</scope>
    <source>
        <strain evidence="1">KCTC 23310</strain>
    </source>
</reference>
<sequence length="141" mass="16162">MFRSLERQFQRRAELLMMGRHAALARHCQFPFQMQLADRMLLVHSPEEYAQLMGRLRDNLLDRGVQVLLAEVSAVEMPKAGMFRVWVTWEAMTSATEEVEASLAIYHGVLQEGQFLTDRVEFMSAQMTELMALSPQLAKSA</sequence>
<comment type="caution">
    <text evidence="1">The sequence shown here is derived from an EMBL/GenBank/DDBJ whole genome shotgun (WGS) entry which is preliminary data.</text>
</comment>
<dbReference type="EMBL" id="BMYJ01000013">
    <property type="protein sequence ID" value="GHC65702.1"/>
    <property type="molecule type" value="Genomic_DNA"/>
</dbReference>
<dbReference type="RefSeq" id="WP_189413115.1">
    <property type="nucleotide sequence ID" value="NZ_BMYJ01000013.1"/>
</dbReference>
<name>A0A918TYB0_9RHOB</name>
<accession>A0A918TYB0</accession>
<reference evidence="1" key="1">
    <citation type="journal article" date="2014" name="Int. J. Syst. Evol. Microbiol.">
        <title>Complete genome sequence of Corynebacterium casei LMG S-19264T (=DSM 44701T), isolated from a smear-ripened cheese.</title>
        <authorList>
            <consortium name="US DOE Joint Genome Institute (JGI-PGF)"/>
            <person name="Walter F."/>
            <person name="Albersmeier A."/>
            <person name="Kalinowski J."/>
            <person name="Ruckert C."/>
        </authorList>
    </citation>
    <scope>NUCLEOTIDE SEQUENCE</scope>
    <source>
        <strain evidence="1">KCTC 23310</strain>
    </source>
</reference>
<evidence type="ECO:0000313" key="2">
    <source>
        <dbReference type="Proteomes" id="UP000638981"/>
    </source>
</evidence>
<proteinExistence type="predicted"/>
<dbReference type="Proteomes" id="UP000638981">
    <property type="component" value="Unassembled WGS sequence"/>
</dbReference>